<feature type="transmembrane region" description="Helical" evidence="5">
    <location>
        <begin position="144"/>
        <end position="163"/>
    </location>
</feature>
<keyword evidence="3 7" id="KW-0808">Transferase</keyword>
<dbReference type="Proteomes" id="UP000444174">
    <property type="component" value="Unassembled WGS sequence"/>
</dbReference>
<dbReference type="Pfam" id="PF13641">
    <property type="entry name" value="Glyco_tranf_2_3"/>
    <property type="match status" value="1"/>
</dbReference>
<dbReference type="InterPro" id="IPR029044">
    <property type="entry name" value="Nucleotide-diphossugar_trans"/>
</dbReference>
<dbReference type="InterPro" id="IPR037257">
    <property type="entry name" value="T2SS_E_N_sf"/>
</dbReference>
<evidence type="ECO:0000259" key="6">
    <source>
        <dbReference type="Pfam" id="PF05157"/>
    </source>
</evidence>
<dbReference type="GO" id="GO:0016757">
    <property type="term" value="F:glycosyltransferase activity"/>
    <property type="evidence" value="ECO:0007669"/>
    <property type="project" value="UniProtKB-KW"/>
</dbReference>
<gene>
    <name evidence="7" type="ORF">GFB49_06045</name>
</gene>
<feature type="domain" description="Type II secretion system protein GspE N-terminal" evidence="6">
    <location>
        <begin position="38"/>
        <end position="122"/>
    </location>
</feature>
<feature type="transmembrane region" description="Helical" evidence="5">
    <location>
        <begin position="541"/>
        <end position="563"/>
    </location>
</feature>
<dbReference type="PANTHER" id="PTHR43630:SF1">
    <property type="entry name" value="POLY-BETA-1,6-N-ACETYL-D-GLUCOSAMINE SYNTHASE"/>
    <property type="match status" value="1"/>
</dbReference>
<protein>
    <submittedName>
        <fullName evidence="7">Glycosyltransferase</fullName>
    </submittedName>
</protein>
<evidence type="ECO:0000313" key="7">
    <source>
        <dbReference type="EMBL" id="MQQ08008.1"/>
    </source>
</evidence>
<dbReference type="Gene3D" id="3.90.550.10">
    <property type="entry name" value="Spore Coat Polysaccharide Biosynthesis Protein SpsA, Chain A"/>
    <property type="match status" value="1"/>
</dbReference>
<keyword evidence="8" id="KW-1185">Reference proteome</keyword>
<keyword evidence="5" id="KW-0812">Transmembrane</keyword>
<name>A0A843YDS2_9RHOB</name>
<accession>A0A843YDS2</accession>
<dbReference type="PANTHER" id="PTHR43630">
    <property type="entry name" value="POLY-BETA-1,6-N-ACETYL-D-GLUCOSAMINE SYNTHASE"/>
    <property type="match status" value="1"/>
</dbReference>
<sequence>MRALVLQQHQRARLGQILVAEGWACRSNVLQALADQHKLPTVSLKGRQLNRRLLARRAPTFWLLHTAVPWMQFGETTIIAIAHPEECKTLEPELRKSFPHVRFVLADEEEIRSAIAAHFRQDLAYAASSRPSNRLSCRSLMSRNLRVTLCIILALPWVCLLVAPTQSIVGITALALLCLALFMSLKLVGLVTHFRGHYRNPPAEHDTKAGLQRLPSISVMVPLFKEAEISRDLLRRLGRLSYPRTLLEVFLVLEETDEVTRQAVSRVELPHWIKVIEVPPNGGLQTKPRAMNYALDFCRGDIVGVWDAEDAPEGDQLEKVARSFACADPRVACFQGVLDYYNPTANWLSRCFTLEYSGWFRIVLPALSRLGLVLPLGGTTMFVRRSVLLQIGGWDAHNVTEDADLGVRLYRAGYETRMLPSTTFEEANCRPWPWIKQRSRWLKGFMITYLVHMRHIGPLYRELGWWKLLGLQAFFIGTIGQFLLAPVLWTYWLWWFGLGHPISSAVTSQIQTILVGFMLSCEALSILLGVAAAFACKRWRLALCAPTLLFYYPLGTIAAYKALYELILKPFYWDKTEHGLHSDVPAAPKPMHGATPATVAPVGSRPASDGSQKRPRYVP</sequence>
<evidence type="ECO:0000313" key="8">
    <source>
        <dbReference type="Proteomes" id="UP000444174"/>
    </source>
</evidence>
<dbReference type="Pfam" id="PF05157">
    <property type="entry name" value="MshEN"/>
    <property type="match status" value="1"/>
</dbReference>
<feature type="region of interest" description="Disordered" evidence="4">
    <location>
        <begin position="588"/>
        <end position="619"/>
    </location>
</feature>
<dbReference type="SUPFAM" id="SSF53448">
    <property type="entry name" value="Nucleotide-diphospho-sugar transferases"/>
    <property type="match status" value="1"/>
</dbReference>
<evidence type="ECO:0000256" key="5">
    <source>
        <dbReference type="SAM" id="Phobius"/>
    </source>
</evidence>
<feature type="transmembrane region" description="Helical" evidence="5">
    <location>
        <begin position="512"/>
        <end position="534"/>
    </location>
</feature>
<evidence type="ECO:0000256" key="2">
    <source>
        <dbReference type="ARBA" id="ARBA00022676"/>
    </source>
</evidence>
<keyword evidence="2" id="KW-0328">Glycosyltransferase</keyword>
<proteinExistence type="inferred from homology"/>
<evidence type="ECO:0000256" key="3">
    <source>
        <dbReference type="ARBA" id="ARBA00022679"/>
    </source>
</evidence>
<reference evidence="7 8" key="1">
    <citation type="submission" date="2019-10" db="EMBL/GenBank/DDBJ databases">
        <title>Epibacterium sp. nov., isolated from seawater.</title>
        <authorList>
            <person name="Zhang X."/>
            <person name="Li N."/>
        </authorList>
    </citation>
    <scope>NUCLEOTIDE SEQUENCE [LARGE SCALE GENOMIC DNA]</scope>
    <source>
        <strain evidence="7 8">SM1979</strain>
    </source>
</reference>
<keyword evidence="5" id="KW-0472">Membrane</keyword>
<dbReference type="InterPro" id="IPR007831">
    <property type="entry name" value="T2SS_GspE_N"/>
</dbReference>
<keyword evidence="5" id="KW-1133">Transmembrane helix</keyword>
<organism evidence="7 8">
    <name type="scientific">Tritonibacter litoralis</name>
    <dbReference type="NCBI Taxonomy" id="2662264"/>
    <lineage>
        <taxon>Bacteria</taxon>
        <taxon>Pseudomonadati</taxon>
        <taxon>Pseudomonadota</taxon>
        <taxon>Alphaproteobacteria</taxon>
        <taxon>Rhodobacterales</taxon>
        <taxon>Paracoccaceae</taxon>
        <taxon>Tritonibacter</taxon>
    </lineage>
</organism>
<dbReference type="SUPFAM" id="SSF160246">
    <property type="entry name" value="EspE N-terminal domain-like"/>
    <property type="match status" value="1"/>
</dbReference>
<evidence type="ECO:0000256" key="4">
    <source>
        <dbReference type="SAM" id="MobiDB-lite"/>
    </source>
</evidence>
<dbReference type="AlphaFoldDB" id="A0A843YDS2"/>
<dbReference type="EMBL" id="WIBF01000002">
    <property type="protein sequence ID" value="MQQ08008.1"/>
    <property type="molecule type" value="Genomic_DNA"/>
</dbReference>
<comment type="caution">
    <text evidence="7">The sequence shown here is derived from an EMBL/GenBank/DDBJ whole genome shotgun (WGS) entry which is preliminary data.</text>
</comment>
<evidence type="ECO:0000256" key="1">
    <source>
        <dbReference type="ARBA" id="ARBA00006739"/>
    </source>
</evidence>
<feature type="transmembrane region" description="Helical" evidence="5">
    <location>
        <begin position="468"/>
        <end position="492"/>
    </location>
</feature>
<comment type="similarity">
    <text evidence="1">Belongs to the glycosyltransferase 2 family.</text>
</comment>
<feature type="transmembrane region" description="Helical" evidence="5">
    <location>
        <begin position="169"/>
        <end position="191"/>
    </location>
</feature>